<feature type="region of interest" description="Disordered" evidence="1">
    <location>
        <begin position="53"/>
        <end position="163"/>
    </location>
</feature>
<gene>
    <name evidence="3" type="ORF">LL14B4_10125</name>
</gene>
<feature type="transmembrane region" description="Helical" evidence="2">
    <location>
        <begin position="21"/>
        <end position="46"/>
    </location>
</feature>
<dbReference type="RefSeq" id="WP_109991198.1">
    <property type="nucleotide sequence ID" value="NZ_CP028160.1"/>
</dbReference>
<keyword evidence="2" id="KW-0812">Transmembrane</keyword>
<accession>A0A2Z3KRF8</accession>
<dbReference type="AlphaFoldDB" id="A0A2Z3KRF8"/>
<dbReference type="Proteomes" id="UP000245919">
    <property type="component" value="Chromosome"/>
</dbReference>
<evidence type="ECO:0000313" key="3">
    <source>
        <dbReference type="EMBL" id="AWN66509.1"/>
    </source>
</evidence>
<evidence type="ECO:0000256" key="2">
    <source>
        <dbReference type="SAM" id="Phobius"/>
    </source>
</evidence>
<feature type="compositionally biased region" description="Low complexity" evidence="1">
    <location>
        <begin position="116"/>
        <end position="149"/>
    </location>
</feature>
<keyword evidence="2" id="KW-1133">Transmembrane helix</keyword>
<proteinExistence type="predicted"/>
<evidence type="ECO:0000313" key="4">
    <source>
        <dbReference type="Proteomes" id="UP000245919"/>
    </source>
</evidence>
<dbReference type="EMBL" id="CP028160">
    <property type="protein sequence ID" value="AWN66509.1"/>
    <property type="molecule type" value="Genomic_DNA"/>
</dbReference>
<sequence length="177" mass="19418">MQQRQKTRNQIRKMSSRKKKARLLSIILFGLLLIIGGVGSVGYHYLYPQGLSKEASVPETSSKTLKSNKKARPVQTPKSSSSQISSSSEPAAIQTPSVEENKEKVPTPSQNTVMEQSTSLSEQSQSTIQSSSDSNQPSTTTQADQAAQEQAREEQVQQLTKDYEANGYNVNVVRGQN</sequence>
<reference evidence="3 4" key="1">
    <citation type="submission" date="2018-03" db="EMBL/GenBank/DDBJ databases">
        <title>Genome sequence of Lactococcus lactis strain 14B4 from almond drupe.</title>
        <authorList>
            <person name="Tran T.D."/>
            <person name="McGarvey J.A."/>
            <person name="Huynh S."/>
            <person name="Parker C.T."/>
        </authorList>
    </citation>
    <scope>NUCLEOTIDE SEQUENCE [LARGE SCALE GENOMIC DNA]</scope>
    <source>
        <strain evidence="3 4">14B4</strain>
    </source>
</reference>
<feature type="compositionally biased region" description="Low complexity" evidence="1">
    <location>
        <begin position="79"/>
        <end position="88"/>
    </location>
</feature>
<dbReference type="GeneID" id="89634136"/>
<evidence type="ECO:0000256" key="1">
    <source>
        <dbReference type="SAM" id="MobiDB-lite"/>
    </source>
</evidence>
<keyword evidence="2" id="KW-0472">Membrane</keyword>
<name>A0A2Z3KRF8_LACLL</name>
<protein>
    <submittedName>
        <fullName evidence="3">Uncharacterized protein</fullName>
    </submittedName>
</protein>
<organism evidence="3 4">
    <name type="scientific">Lactococcus lactis subsp. lactis</name>
    <name type="common">Streptococcus lactis</name>
    <dbReference type="NCBI Taxonomy" id="1360"/>
    <lineage>
        <taxon>Bacteria</taxon>
        <taxon>Bacillati</taxon>
        <taxon>Bacillota</taxon>
        <taxon>Bacilli</taxon>
        <taxon>Lactobacillales</taxon>
        <taxon>Streptococcaceae</taxon>
        <taxon>Lactococcus</taxon>
    </lineage>
</organism>